<accession>A0A2G9U8K1</accession>
<name>A0A2G9U8K1_TELCI</name>
<sequence length="102" mass="11212">MLKRIVSELENVGTTFVLPLADTEAMQQLAQPLRSLVSIGVRPEFVIDACTKNPGLFRNLTTKGDDAWQKEKGCMSLISHGILNRKYAHLAVHDGKYLGSSA</sequence>
<organism evidence="1 2">
    <name type="scientific">Teladorsagia circumcincta</name>
    <name type="common">Brown stomach worm</name>
    <name type="synonym">Ostertagia circumcincta</name>
    <dbReference type="NCBI Taxonomy" id="45464"/>
    <lineage>
        <taxon>Eukaryota</taxon>
        <taxon>Metazoa</taxon>
        <taxon>Ecdysozoa</taxon>
        <taxon>Nematoda</taxon>
        <taxon>Chromadorea</taxon>
        <taxon>Rhabditida</taxon>
        <taxon>Rhabditina</taxon>
        <taxon>Rhabditomorpha</taxon>
        <taxon>Strongyloidea</taxon>
        <taxon>Trichostrongylidae</taxon>
        <taxon>Teladorsagia</taxon>
    </lineage>
</organism>
<evidence type="ECO:0000313" key="2">
    <source>
        <dbReference type="Proteomes" id="UP000230423"/>
    </source>
</evidence>
<dbReference type="OrthoDB" id="9991972at2759"/>
<dbReference type="AlphaFoldDB" id="A0A2G9U8K1"/>
<dbReference type="Proteomes" id="UP000230423">
    <property type="component" value="Unassembled WGS sequence"/>
</dbReference>
<keyword evidence="2" id="KW-1185">Reference proteome</keyword>
<gene>
    <name evidence="1" type="ORF">TELCIR_11790</name>
</gene>
<reference evidence="1 2" key="1">
    <citation type="submission" date="2015-09" db="EMBL/GenBank/DDBJ databases">
        <title>Draft genome of the parasitic nematode Teladorsagia circumcincta isolate WARC Sus (inbred).</title>
        <authorList>
            <person name="Mitreva M."/>
        </authorList>
    </citation>
    <scope>NUCLEOTIDE SEQUENCE [LARGE SCALE GENOMIC DNA]</scope>
    <source>
        <strain evidence="1 2">S</strain>
    </source>
</reference>
<dbReference type="EMBL" id="KZ348225">
    <property type="protein sequence ID" value="PIO66495.1"/>
    <property type="molecule type" value="Genomic_DNA"/>
</dbReference>
<evidence type="ECO:0000313" key="1">
    <source>
        <dbReference type="EMBL" id="PIO66495.1"/>
    </source>
</evidence>
<proteinExistence type="predicted"/>
<protein>
    <submittedName>
        <fullName evidence="1">Uncharacterized protein</fullName>
    </submittedName>
</protein>